<evidence type="ECO:0000256" key="1">
    <source>
        <dbReference type="SAM" id="MobiDB-lite"/>
    </source>
</evidence>
<evidence type="ECO:0000313" key="3">
    <source>
        <dbReference type="Proteomes" id="UP000600547"/>
    </source>
</evidence>
<evidence type="ECO:0000313" key="2">
    <source>
        <dbReference type="EMBL" id="GGM59229.1"/>
    </source>
</evidence>
<comment type="caution">
    <text evidence="2">The sequence shown here is derived from an EMBL/GenBank/DDBJ whole genome shotgun (WGS) entry which is preliminary data.</text>
</comment>
<keyword evidence="3" id="KW-1185">Reference proteome</keyword>
<dbReference type="AlphaFoldDB" id="A0A8H9GXD6"/>
<accession>A0A8H9GXD6</accession>
<protein>
    <submittedName>
        <fullName evidence="2">Uncharacterized protein</fullName>
    </submittedName>
</protein>
<sequence length="130" mass="14157">MCTAAFLRLGLTLLAEFEPHTPVAATVVCFVTTDPELGLTFHARTRRGRPQAGRVTITGAALHRYGEPAARDALRHLIQMAAQRGLPGVDLTEPTPLVGWWTAHPGDVTARRQRRPPPSGPHQMNGSSHR</sequence>
<reference evidence="3" key="1">
    <citation type="journal article" date="2019" name="Int. J. Syst. Evol. Microbiol.">
        <title>The Global Catalogue of Microorganisms (GCM) 10K type strain sequencing project: providing services to taxonomists for standard genome sequencing and annotation.</title>
        <authorList>
            <consortium name="The Broad Institute Genomics Platform"/>
            <consortium name="The Broad Institute Genome Sequencing Center for Infectious Disease"/>
            <person name="Wu L."/>
            <person name="Ma J."/>
        </authorList>
    </citation>
    <scope>NUCLEOTIDE SEQUENCE [LARGE SCALE GENOMIC DNA]</scope>
    <source>
        <strain evidence="3">JCM 31047</strain>
    </source>
</reference>
<organism evidence="2 3">
    <name type="scientific">Deinococcus arenae</name>
    <dbReference type="NCBI Taxonomy" id="1452751"/>
    <lineage>
        <taxon>Bacteria</taxon>
        <taxon>Thermotogati</taxon>
        <taxon>Deinococcota</taxon>
        <taxon>Deinococci</taxon>
        <taxon>Deinococcales</taxon>
        <taxon>Deinococcaceae</taxon>
        <taxon>Deinococcus</taxon>
    </lineage>
</organism>
<dbReference type="Proteomes" id="UP000600547">
    <property type="component" value="Unassembled WGS sequence"/>
</dbReference>
<name>A0A8H9GXD6_9DEIO</name>
<feature type="region of interest" description="Disordered" evidence="1">
    <location>
        <begin position="102"/>
        <end position="130"/>
    </location>
</feature>
<dbReference type="EMBL" id="BMQG01000028">
    <property type="protein sequence ID" value="GGM59229.1"/>
    <property type="molecule type" value="Genomic_DNA"/>
</dbReference>
<dbReference type="RefSeq" id="WP_189062852.1">
    <property type="nucleotide sequence ID" value="NZ_BMQG01000028.1"/>
</dbReference>
<gene>
    <name evidence="2" type="ORF">GCM10008956_38510</name>
</gene>
<proteinExistence type="predicted"/>